<dbReference type="Pfam" id="PF00583">
    <property type="entry name" value="Acetyltransf_1"/>
    <property type="match status" value="1"/>
</dbReference>
<dbReference type="InterPro" id="IPR050832">
    <property type="entry name" value="Bact_Acetyltransf"/>
</dbReference>
<protein>
    <submittedName>
        <fullName evidence="4">Protein N-acetyltransferase, RimJ/RimL family</fullName>
    </submittedName>
</protein>
<name>A0A7Z7N1Z2_9BURK</name>
<dbReference type="CDD" id="cd04301">
    <property type="entry name" value="NAT_SF"/>
    <property type="match status" value="1"/>
</dbReference>
<evidence type="ECO:0000313" key="5">
    <source>
        <dbReference type="Proteomes" id="UP000219522"/>
    </source>
</evidence>
<dbReference type="InterPro" id="IPR016181">
    <property type="entry name" value="Acyl_CoA_acyltransferase"/>
</dbReference>
<evidence type="ECO:0000313" key="4">
    <source>
        <dbReference type="EMBL" id="SOE58748.1"/>
    </source>
</evidence>
<proteinExistence type="predicted"/>
<comment type="caution">
    <text evidence="4">The sequence shown here is derived from an EMBL/GenBank/DDBJ whole genome shotgun (WGS) entry which is preliminary data.</text>
</comment>
<keyword evidence="5" id="KW-1185">Reference proteome</keyword>
<gene>
    <name evidence="4" type="ORF">SAMN05446927_1641</name>
</gene>
<reference evidence="4 5" key="1">
    <citation type="submission" date="2017-09" db="EMBL/GenBank/DDBJ databases">
        <authorList>
            <person name="Varghese N."/>
            <person name="Submissions S."/>
        </authorList>
    </citation>
    <scope>NUCLEOTIDE SEQUENCE [LARGE SCALE GENOMIC DNA]</scope>
    <source>
        <strain evidence="4 5">OK806</strain>
    </source>
</reference>
<evidence type="ECO:0000256" key="1">
    <source>
        <dbReference type="ARBA" id="ARBA00022679"/>
    </source>
</evidence>
<dbReference type="PANTHER" id="PTHR43877">
    <property type="entry name" value="AMINOALKYLPHOSPHONATE N-ACETYLTRANSFERASE-RELATED-RELATED"/>
    <property type="match status" value="1"/>
</dbReference>
<dbReference type="EMBL" id="OCSU01000001">
    <property type="protein sequence ID" value="SOE58748.1"/>
    <property type="molecule type" value="Genomic_DNA"/>
</dbReference>
<keyword evidence="1 4" id="KW-0808">Transferase</keyword>
<dbReference type="SUPFAM" id="SSF55729">
    <property type="entry name" value="Acyl-CoA N-acyltransferases (Nat)"/>
    <property type="match status" value="1"/>
</dbReference>
<dbReference type="PANTHER" id="PTHR43877:SF1">
    <property type="entry name" value="ACETYLTRANSFERASE"/>
    <property type="match status" value="1"/>
</dbReference>
<sequence>MSANPIILRRATPGDARIIAGLHTASWQTAYRHILPEEYLAVQAPREHLALWQSYLARPEAMWGLVEVAEMQGNPIGFVSAEKLPNPAYGVLLDCLHVLAPFQGHGAGKLLIDAARAWARQLGEKQMHLYTLEGNARAIAFYERNGWQRAGSVDGYIGETPVTDRRYVIAP</sequence>
<evidence type="ECO:0000259" key="3">
    <source>
        <dbReference type="PROSITE" id="PS51186"/>
    </source>
</evidence>
<dbReference type="GO" id="GO:0016747">
    <property type="term" value="F:acyltransferase activity, transferring groups other than amino-acyl groups"/>
    <property type="evidence" value="ECO:0007669"/>
    <property type="project" value="InterPro"/>
</dbReference>
<dbReference type="AlphaFoldDB" id="A0A7Z7N1Z2"/>
<dbReference type="OrthoDB" id="5292888at2"/>
<dbReference type="Proteomes" id="UP000219522">
    <property type="component" value="Unassembled WGS sequence"/>
</dbReference>
<keyword evidence="2" id="KW-0012">Acyltransferase</keyword>
<dbReference type="RefSeq" id="WP_062632319.1">
    <property type="nucleotide sequence ID" value="NZ_FCOG02000003.1"/>
</dbReference>
<feature type="domain" description="N-acetyltransferase" evidence="3">
    <location>
        <begin position="6"/>
        <end position="169"/>
    </location>
</feature>
<organism evidence="4 5">
    <name type="scientific">Caballeronia arationis</name>
    <dbReference type="NCBI Taxonomy" id="1777142"/>
    <lineage>
        <taxon>Bacteria</taxon>
        <taxon>Pseudomonadati</taxon>
        <taxon>Pseudomonadota</taxon>
        <taxon>Betaproteobacteria</taxon>
        <taxon>Burkholderiales</taxon>
        <taxon>Burkholderiaceae</taxon>
        <taxon>Caballeronia</taxon>
    </lineage>
</organism>
<dbReference type="Gene3D" id="3.40.630.30">
    <property type="match status" value="1"/>
</dbReference>
<accession>A0A7Z7N1Z2</accession>
<dbReference type="PROSITE" id="PS51186">
    <property type="entry name" value="GNAT"/>
    <property type="match status" value="1"/>
</dbReference>
<evidence type="ECO:0000256" key="2">
    <source>
        <dbReference type="ARBA" id="ARBA00023315"/>
    </source>
</evidence>
<dbReference type="InterPro" id="IPR000182">
    <property type="entry name" value="GNAT_dom"/>
</dbReference>